<dbReference type="AlphaFoldDB" id="A0A246ISB0"/>
<sequence length="624" mass="68147">MKLSIDTKTWEDFSSEAFASFADTATHIYIDTSFLMWLTKIGPKSFGEFKDWISATCPGRFYVPIWAGHEYANHYVARTLADELDAATGELSGVAKSAYSKLRPFLDGDLVAGKAVEAQQVQLRNALSALETAADNCRQWKSHYQDRTKAVMSFITENSLRSTPVFELMNSFPALGIARFDGRIPPGFQDRGKKQRTVDDAEDGKAVTGSNKYGDLIFWREILDHAKTVQARHVILLSKDGKNDWLFGGGTQPNDVVLREMGRKWKPLPVPHPMLAFEAFNTAQVEGVSLIDSAYLGALLRQQQVPGVSAFVDVAVVPDPPPPIDEQKAAKQAAMAKLPPEQRHQQAPSSLFPDGNNVASTPPALERAISQCRANPPGATPMGMLVQQMRELVASGEGISSLLTEQNFASRTTNELATFGRVVHAHVLSGTSPEYTEAAADLLAKLEQFPEKTGGAVLLGMLVAMYVPVRGECRLPATSPLLDALYSVSRQAFAKAACEAVSLEIDKQEMQPLFRLTGSVVEIDAKFDIDETNRDEDSIASLSLANEEVLSEPQFGMKLNLRNLSNGKEHLSGAQILELTGRMLGIPVDAINGGVDADRPYFISEKIGFKNPKTVFVDGQEETA</sequence>
<dbReference type="OrthoDB" id="9182727at2"/>
<evidence type="ECO:0000313" key="3">
    <source>
        <dbReference type="EMBL" id="OWQ83042.1"/>
    </source>
</evidence>
<protein>
    <recommendedName>
        <fullName evidence="2">PIN like domain-containing protein</fullName>
    </recommendedName>
</protein>
<organism evidence="3 4">
    <name type="scientific">Roseateles aquatilis</name>
    <dbReference type="NCBI Taxonomy" id="431061"/>
    <lineage>
        <taxon>Bacteria</taxon>
        <taxon>Pseudomonadati</taxon>
        <taxon>Pseudomonadota</taxon>
        <taxon>Betaproteobacteria</taxon>
        <taxon>Burkholderiales</taxon>
        <taxon>Sphaerotilaceae</taxon>
        <taxon>Roseateles</taxon>
    </lineage>
</organism>
<feature type="region of interest" description="Disordered" evidence="1">
    <location>
        <begin position="322"/>
        <end position="358"/>
    </location>
</feature>
<proteinExistence type="predicted"/>
<dbReference type="InterPro" id="IPR041578">
    <property type="entry name" value="PIN_8"/>
</dbReference>
<dbReference type="Proteomes" id="UP000197468">
    <property type="component" value="Unassembled WGS sequence"/>
</dbReference>
<accession>A0A246ISB0</accession>
<gene>
    <name evidence="3" type="ORF">CDN99_27470</name>
</gene>
<evidence type="ECO:0000313" key="4">
    <source>
        <dbReference type="Proteomes" id="UP000197468"/>
    </source>
</evidence>
<evidence type="ECO:0000259" key="2">
    <source>
        <dbReference type="Pfam" id="PF18476"/>
    </source>
</evidence>
<keyword evidence="4" id="KW-1185">Reference proteome</keyword>
<feature type="domain" description="PIN like" evidence="2">
    <location>
        <begin position="28"/>
        <end position="248"/>
    </location>
</feature>
<dbReference type="RefSeq" id="WP_088388817.1">
    <property type="nucleotide sequence ID" value="NZ_NIOF01000027.1"/>
</dbReference>
<dbReference type="Pfam" id="PF18476">
    <property type="entry name" value="PIN_8"/>
    <property type="match status" value="1"/>
</dbReference>
<comment type="caution">
    <text evidence="3">The sequence shown here is derived from an EMBL/GenBank/DDBJ whole genome shotgun (WGS) entry which is preliminary data.</text>
</comment>
<name>A0A246ISB0_9BURK</name>
<dbReference type="EMBL" id="NIOF01000027">
    <property type="protein sequence ID" value="OWQ83042.1"/>
    <property type="molecule type" value="Genomic_DNA"/>
</dbReference>
<evidence type="ECO:0000256" key="1">
    <source>
        <dbReference type="SAM" id="MobiDB-lite"/>
    </source>
</evidence>
<reference evidence="3 4" key="1">
    <citation type="journal article" date="2008" name="Int. J. Syst. Evol. Microbiol.">
        <title>Description of Roseateles aquatilis sp. nov. and Roseateles terrae sp. nov., in the class Betaproteobacteria, and emended description of the genus Roseateles.</title>
        <authorList>
            <person name="Gomila M."/>
            <person name="Bowien B."/>
            <person name="Falsen E."/>
            <person name="Moore E.R."/>
            <person name="Lalucat J."/>
        </authorList>
    </citation>
    <scope>NUCLEOTIDE SEQUENCE [LARGE SCALE GENOMIC DNA]</scope>
    <source>
        <strain evidence="3 4">CCUG 48205</strain>
    </source>
</reference>